<evidence type="ECO:0000256" key="3">
    <source>
        <dbReference type="ARBA" id="ARBA00022729"/>
    </source>
</evidence>
<dbReference type="EMBL" id="SRPY01001072">
    <property type="protein sequence ID" value="KAG5914744.1"/>
    <property type="molecule type" value="Genomic_DNA"/>
</dbReference>
<dbReference type="PROSITE" id="PS00079">
    <property type="entry name" value="MULTICOPPER_OXIDASE1"/>
    <property type="match status" value="1"/>
</dbReference>
<keyword evidence="3" id="KW-0732">Signal</keyword>
<evidence type="ECO:0000256" key="1">
    <source>
        <dbReference type="ARBA" id="ARBA00010609"/>
    </source>
</evidence>
<feature type="domain" description="Plastocyanin-like" evidence="6">
    <location>
        <begin position="2"/>
        <end position="157"/>
    </location>
</feature>
<evidence type="ECO:0000259" key="7">
    <source>
        <dbReference type="Pfam" id="PF07731"/>
    </source>
</evidence>
<accession>A0A8K0NEQ8</accession>
<dbReference type="Pfam" id="PF00394">
    <property type="entry name" value="Cu-oxidase"/>
    <property type="match status" value="1"/>
</dbReference>
<name>A0A8K0NEQ8_9HYPO</name>
<dbReference type="Gene3D" id="2.60.40.420">
    <property type="entry name" value="Cupredoxins - blue copper proteins"/>
    <property type="match status" value="2"/>
</dbReference>
<keyword evidence="9" id="KW-1185">Reference proteome</keyword>
<dbReference type="CDD" id="cd13910">
    <property type="entry name" value="CuRO_3_MCO_like_4"/>
    <property type="match status" value="1"/>
</dbReference>
<dbReference type="Proteomes" id="UP000811619">
    <property type="component" value="Unassembled WGS sequence"/>
</dbReference>
<evidence type="ECO:0000256" key="2">
    <source>
        <dbReference type="ARBA" id="ARBA00022723"/>
    </source>
</evidence>
<reference evidence="8" key="1">
    <citation type="journal article" date="2020" name="bioRxiv">
        <title>Whole genome comparisons of ergot fungi reveals the divergence and evolution of species within the genus Claviceps are the result of varying mechanisms driving genome evolution and host range expansion.</title>
        <authorList>
            <person name="Wyka S.A."/>
            <person name="Mondo S.J."/>
            <person name="Liu M."/>
            <person name="Dettman J."/>
            <person name="Nalam V."/>
            <person name="Broders K.D."/>
        </authorList>
    </citation>
    <scope>NUCLEOTIDE SEQUENCE</scope>
    <source>
        <strain evidence="8">CCC 489</strain>
    </source>
</reference>
<protein>
    <recommendedName>
        <fullName evidence="10">Multicopper oxidase</fullName>
    </recommendedName>
</protein>
<evidence type="ECO:0000259" key="6">
    <source>
        <dbReference type="Pfam" id="PF00394"/>
    </source>
</evidence>
<dbReference type="InterPro" id="IPR045087">
    <property type="entry name" value="Cu-oxidase_fam"/>
</dbReference>
<dbReference type="GO" id="GO:0005507">
    <property type="term" value="F:copper ion binding"/>
    <property type="evidence" value="ECO:0007669"/>
    <property type="project" value="InterPro"/>
</dbReference>
<dbReference type="OrthoDB" id="10255118at2759"/>
<proteinExistence type="inferred from homology"/>
<dbReference type="GO" id="GO:0016491">
    <property type="term" value="F:oxidoreductase activity"/>
    <property type="evidence" value="ECO:0007669"/>
    <property type="project" value="UniProtKB-KW"/>
</dbReference>
<evidence type="ECO:0000256" key="4">
    <source>
        <dbReference type="ARBA" id="ARBA00023002"/>
    </source>
</evidence>
<dbReference type="Pfam" id="PF07731">
    <property type="entry name" value="Cu-oxidase_2"/>
    <property type="match status" value="1"/>
</dbReference>
<keyword evidence="4" id="KW-0560">Oxidoreductase</keyword>
<dbReference type="InterPro" id="IPR002355">
    <property type="entry name" value="Cu_oxidase_Cu_BS"/>
</dbReference>
<evidence type="ECO:0000256" key="5">
    <source>
        <dbReference type="ARBA" id="ARBA00023180"/>
    </source>
</evidence>
<keyword evidence="5" id="KW-0325">Glycoprotein</keyword>
<keyword evidence="2" id="KW-0479">Metal-binding</keyword>
<dbReference type="InterPro" id="IPR011706">
    <property type="entry name" value="Cu-oxidase_C"/>
</dbReference>
<comment type="similarity">
    <text evidence="1">Belongs to the multicopper oxidase family.</text>
</comment>
<feature type="domain" description="Plastocyanin-like" evidence="7">
    <location>
        <begin position="257"/>
        <end position="387"/>
    </location>
</feature>
<dbReference type="InterPro" id="IPR033138">
    <property type="entry name" value="Cu_oxidase_CS"/>
</dbReference>
<organism evidence="8 9">
    <name type="scientific">Claviceps africana</name>
    <dbReference type="NCBI Taxonomy" id="83212"/>
    <lineage>
        <taxon>Eukaryota</taxon>
        <taxon>Fungi</taxon>
        <taxon>Dikarya</taxon>
        <taxon>Ascomycota</taxon>
        <taxon>Pezizomycotina</taxon>
        <taxon>Sordariomycetes</taxon>
        <taxon>Hypocreomycetidae</taxon>
        <taxon>Hypocreales</taxon>
        <taxon>Clavicipitaceae</taxon>
        <taxon>Claviceps</taxon>
    </lineage>
</organism>
<dbReference type="AlphaFoldDB" id="A0A8K0NEQ8"/>
<dbReference type="InterPro" id="IPR001117">
    <property type="entry name" value="Cu-oxidase_2nd"/>
</dbReference>
<dbReference type="PANTHER" id="PTHR11709:SF414">
    <property type="entry name" value="ADR239WP"/>
    <property type="match status" value="1"/>
</dbReference>
<dbReference type="PROSITE" id="PS00080">
    <property type="entry name" value="MULTICOPPER_OXIDASE2"/>
    <property type="match status" value="1"/>
</dbReference>
<dbReference type="SUPFAM" id="SSF49503">
    <property type="entry name" value="Cupredoxins"/>
    <property type="match status" value="2"/>
</dbReference>
<evidence type="ECO:0000313" key="9">
    <source>
        <dbReference type="Proteomes" id="UP000811619"/>
    </source>
</evidence>
<evidence type="ECO:0008006" key="10">
    <source>
        <dbReference type="Google" id="ProtNLM"/>
    </source>
</evidence>
<evidence type="ECO:0000313" key="8">
    <source>
        <dbReference type="EMBL" id="KAG5914744.1"/>
    </source>
</evidence>
<gene>
    <name evidence="8" type="ORF">E4U42_000341</name>
</gene>
<dbReference type="InterPro" id="IPR008972">
    <property type="entry name" value="Cupredoxin"/>
</dbReference>
<dbReference type="PANTHER" id="PTHR11709">
    <property type="entry name" value="MULTI-COPPER OXIDASE"/>
    <property type="match status" value="1"/>
</dbReference>
<sequence length="424" mass="48016">MVQDHYHNTTSELLMDYLRPDNENNEPVPDNPLINGRGVRRCADFDGWDCDDALASNPVLDLTAGQRHRLRLINVGVFAEFQLQIDEHPFYVTEVDGTDVRPEPFHRLTISPAQRYSIVLETNLTARPAYWLRARMVSRCFTVKKPRLEPELRAVIRYISPTTAPLAATHDVASTDWPDAVEVTCRDLNTSSLVPVEPVEPPPADDFVPLRTNFQIGDWALARGFFNESTWRPDPTSPSLHRFLDLDAANPEHASHLGSSNPAVAVNDKAFTRDRELVLQTRGIRTVDLALNNFDDGAHPFHLHGHKFFVMAQAQSGYPPSSPAALARHMDRHPGPSTPLRRDTVTVEAYAWVVVRVVLDNPGLWFLHCHNMWHAMAGMAMQLLVRADEVHRWAVDPRHRAMCHLEGVTRGGRPDDDVWYHDDE</sequence>
<comment type="caution">
    <text evidence="8">The sequence shown here is derived from an EMBL/GenBank/DDBJ whole genome shotgun (WGS) entry which is preliminary data.</text>
</comment>